<feature type="compositionally biased region" description="Basic and acidic residues" evidence="9">
    <location>
        <begin position="106"/>
        <end position="117"/>
    </location>
</feature>
<keyword evidence="6" id="KW-0508">mRNA splicing</keyword>
<evidence type="ECO:0000256" key="4">
    <source>
        <dbReference type="ARBA" id="ARBA00022490"/>
    </source>
</evidence>
<feature type="compositionally biased region" description="Basic and acidic residues" evidence="9">
    <location>
        <begin position="234"/>
        <end position="251"/>
    </location>
</feature>
<dbReference type="EMBL" id="NIVC01000202">
    <property type="protein sequence ID" value="PAA88067.1"/>
    <property type="molecule type" value="Genomic_DNA"/>
</dbReference>
<evidence type="ECO:0000256" key="7">
    <source>
        <dbReference type="ARBA" id="ARBA00023242"/>
    </source>
</evidence>
<reference evidence="12 13" key="1">
    <citation type="submission" date="2017-06" db="EMBL/GenBank/DDBJ databases">
        <title>A platform for efficient transgenesis in Macrostomum lignano, a flatworm model organism for stem cell research.</title>
        <authorList>
            <person name="Berezikov E."/>
        </authorList>
    </citation>
    <scope>NUCLEOTIDE SEQUENCE [LARGE SCALE GENOMIC DNA]</scope>
    <source>
        <strain evidence="12">DV1</strain>
        <tissue evidence="12">Whole organism</tissue>
    </source>
</reference>
<evidence type="ECO:0000256" key="3">
    <source>
        <dbReference type="ARBA" id="ARBA00008726"/>
    </source>
</evidence>
<dbReference type="GO" id="GO:0005737">
    <property type="term" value="C:cytoplasm"/>
    <property type="evidence" value="ECO:0007669"/>
    <property type="project" value="UniProtKB-SubCell"/>
</dbReference>
<keyword evidence="4" id="KW-0963">Cytoplasm</keyword>
<protein>
    <submittedName>
        <fullName evidence="12">Uncharacterized protein</fullName>
    </submittedName>
</protein>
<evidence type="ECO:0000256" key="9">
    <source>
        <dbReference type="SAM" id="MobiDB-lite"/>
    </source>
</evidence>
<comment type="subcellular location">
    <subcellularLocation>
        <location evidence="2">Cytoplasm</location>
    </subcellularLocation>
    <subcellularLocation>
        <location evidence="1">Nucleus</location>
    </subcellularLocation>
</comment>
<dbReference type="PANTHER" id="PTHR12786:SF1">
    <property type="entry name" value="SPLICING REGULATOR SDE2"/>
    <property type="match status" value="1"/>
</dbReference>
<name>A0A267GRT0_9PLAT</name>
<feature type="domain" description="SDE2-like" evidence="11">
    <location>
        <begin position="53"/>
        <end position="156"/>
    </location>
</feature>
<dbReference type="GO" id="GO:0006397">
    <property type="term" value="P:mRNA processing"/>
    <property type="evidence" value="ECO:0007669"/>
    <property type="project" value="UniProtKB-KW"/>
</dbReference>
<evidence type="ECO:0000256" key="8">
    <source>
        <dbReference type="ARBA" id="ARBA00023306"/>
    </source>
</evidence>
<dbReference type="GO" id="GO:0005634">
    <property type="term" value="C:nucleus"/>
    <property type="evidence" value="ECO:0007669"/>
    <property type="project" value="UniProtKB-SubCell"/>
</dbReference>
<dbReference type="InterPro" id="IPR051421">
    <property type="entry name" value="RNA_Proc_DNA_Dmg_Regulator"/>
</dbReference>
<sequence>NSPPVTMATTNDDLLNSANCYYTCNGKILHSPEELAAARASGLPLRAWPRLPGGKGGFGSLLRSIGSQIDKTTNREMCRDLSGRRMRDVNNQKRLAEWASGASARAAERQKRREEKRQRRRQLLASADGPAGHVMEDGSYLVEKERIVDSVFTAVKEVLTAPKKRPAVASTSADAPSTSAPAGPSKPPKLAKKWLDADLAELEAEGSSGASSSSSDSDTDDRDSPSSSTGSAADESRNGDDAKPATEEAPKANRSQTEQPPPQSAENNVNTKTPAVVDTKTPAVVDTKAPAVVDTKAPAVVDTKAPAVVDTKAPAVVDTKAPAVVDTKAPAVVDTKAPAVVDTKTPAVVDTKAPAVVELIDLSAIDSLESAEALGLDSLKDQLRLRGLKCGGSLRDRAQRLLAVRGLQPGDYPAALLAKPAKK</sequence>
<dbReference type="STRING" id="282301.A0A267GRT0"/>
<feature type="compositionally biased region" description="Low complexity" evidence="9">
    <location>
        <begin position="205"/>
        <end position="216"/>
    </location>
</feature>
<dbReference type="Pfam" id="PF22782">
    <property type="entry name" value="SDE2"/>
    <property type="match status" value="1"/>
</dbReference>
<proteinExistence type="inferred from homology"/>
<dbReference type="InterPro" id="IPR053822">
    <property type="entry name" value="SDE2-like_dom"/>
</dbReference>
<keyword evidence="7" id="KW-0539">Nucleus</keyword>
<evidence type="ECO:0000256" key="6">
    <source>
        <dbReference type="ARBA" id="ARBA00023187"/>
    </source>
</evidence>
<evidence type="ECO:0000259" key="10">
    <source>
        <dbReference type="Pfam" id="PF13297"/>
    </source>
</evidence>
<comment type="similarity">
    <text evidence="3">Belongs to the SDE2 family.</text>
</comment>
<gene>
    <name evidence="12" type="ORF">BOX15_Mlig032416g1</name>
</gene>
<feature type="region of interest" description="Disordered" evidence="9">
    <location>
        <begin position="100"/>
        <end position="137"/>
    </location>
</feature>
<dbReference type="PANTHER" id="PTHR12786">
    <property type="entry name" value="SPLICING FACTOR SF3A-RELATED"/>
    <property type="match status" value="1"/>
</dbReference>
<evidence type="ECO:0000313" key="12">
    <source>
        <dbReference type="EMBL" id="PAA88067.1"/>
    </source>
</evidence>
<evidence type="ECO:0000256" key="5">
    <source>
        <dbReference type="ARBA" id="ARBA00022664"/>
    </source>
</evidence>
<dbReference type="Pfam" id="PF13297">
    <property type="entry name" value="SDE2_2C"/>
    <property type="match status" value="1"/>
</dbReference>
<evidence type="ECO:0000256" key="2">
    <source>
        <dbReference type="ARBA" id="ARBA00004496"/>
    </source>
</evidence>
<dbReference type="InterPro" id="IPR025086">
    <property type="entry name" value="SDE2/SF3A3_SAP"/>
</dbReference>
<evidence type="ECO:0000256" key="1">
    <source>
        <dbReference type="ARBA" id="ARBA00004123"/>
    </source>
</evidence>
<feature type="non-terminal residue" evidence="12">
    <location>
        <position position="1"/>
    </location>
</feature>
<dbReference type="Proteomes" id="UP000215902">
    <property type="component" value="Unassembled WGS sequence"/>
</dbReference>
<feature type="region of interest" description="Disordered" evidence="9">
    <location>
        <begin position="163"/>
        <end position="281"/>
    </location>
</feature>
<keyword evidence="13" id="KW-1185">Reference proteome</keyword>
<feature type="domain" description="SDE2/SF3A3 SAP" evidence="10">
    <location>
        <begin position="345"/>
        <end position="419"/>
    </location>
</feature>
<dbReference type="OrthoDB" id="547031at2759"/>
<dbReference type="GO" id="GO:0008380">
    <property type="term" value="P:RNA splicing"/>
    <property type="evidence" value="ECO:0007669"/>
    <property type="project" value="UniProtKB-KW"/>
</dbReference>
<organism evidence="12 13">
    <name type="scientific">Macrostomum lignano</name>
    <dbReference type="NCBI Taxonomy" id="282301"/>
    <lineage>
        <taxon>Eukaryota</taxon>
        <taxon>Metazoa</taxon>
        <taxon>Spiralia</taxon>
        <taxon>Lophotrochozoa</taxon>
        <taxon>Platyhelminthes</taxon>
        <taxon>Rhabditophora</taxon>
        <taxon>Macrostomorpha</taxon>
        <taxon>Macrostomida</taxon>
        <taxon>Macrostomidae</taxon>
        <taxon>Macrostomum</taxon>
    </lineage>
</organism>
<comment type="caution">
    <text evidence="12">The sequence shown here is derived from an EMBL/GenBank/DDBJ whole genome shotgun (WGS) entry which is preliminary data.</text>
</comment>
<dbReference type="AlphaFoldDB" id="A0A267GRT0"/>
<evidence type="ECO:0000259" key="11">
    <source>
        <dbReference type="Pfam" id="PF22782"/>
    </source>
</evidence>
<keyword evidence="8" id="KW-0131">Cell cycle</keyword>
<evidence type="ECO:0000313" key="13">
    <source>
        <dbReference type="Proteomes" id="UP000215902"/>
    </source>
</evidence>
<feature type="compositionally biased region" description="Low complexity" evidence="9">
    <location>
        <begin position="167"/>
        <end position="183"/>
    </location>
</feature>
<feature type="compositionally biased region" description="Polar residues" evidence="9">
    <location>
        <begin position="253"/>
        <end position="273"/>
    </location>
</feature>
<accession>A0A267GRT0</accession>
<keyword evidence="5" id="KW-0507">mRNA processing</keyword>